<dbReference type="EMBL" id="QBLH01003534">
    <property type="protein sequence ID" value="TGZ37567.1"/>
    <property type="molecule type" value="Genomic_DNA"/>
</dbReference>
<name>A0A4S2JS02_9HYME</name>
<accession>A0A4S2JS02</accession>
<feature type="region of interest" description="Disordered" evidence="1">
    <location>
        <begin position="1"/>
        <end position="49"/>
    </location>
</feature>
<evidence type="ECO:0000313" key="3">
    <source>
        <dbReference type="Proteomes" id="UP000310200"/>
    </source>
</evidence>
<protein>
    <submittedName>
        <fullName evidence="2">Uncharacterized protein</fullName>
    </submittedName>
</protein>
<proteinExistence type="predicted"/>
<evidence type="ECO:0000256" key="1">
    <source>
        <dbReference type="SAM" id="MobiDB-lite"/>
    </source>
</evidence>
<dbReference type="Proteomes" id="UP000310200">
    <property type="component" value="Unassembled WGS sequence"/>
</dbReference>
<keyword evidence="3" id="KW-1185">Reference proteome</keyword>
<comment type="caution">
    <text evidence="2">The sequence shown here is derived from an EMBL/GenBank/DDBJ whole genome shotgun (WGS) entry which is preliminary data.</text>
</comment>
<reference evidence="2 3" key="1">
    <citation type="journal article" date="2019" name="Philos. Trans. R. Soc. Lond., B, Biol. Sci.">
        <title>Ant behaviour and brain gene expression of defending hosts depend on the ecological success of the intruding social parasite.</title>
        <authorList>
            <person name="Kaur R."/>
            <person name="Stoldt M."/>
            <person name="Jongepier E."/>
            <person name="Feldmeyer B."/>
            <person name="Menzel F."/>
            <person name="Bornberg-Bauer E."/>
            <person name="Foitzik S."/>
        </authorList>
    </citation>
    <scope>NUCLEOTIDE SEQUENCE [LARGE SCALE GENOMIC DNA]</scope>
    <source>
        <tissue evidence="2">Whole body</tissue>
    </source>
</reference>
<dbReference type="AlphaFoldDB" id="A0A4S2JS02"/>
<evidence type="ECO:0000313" key="2">
    <source>
        <dbReference type="EMBL" id="TGZ37567.1"/>
    </source>
</evidence>
<organism evidence="2 3">
    <name type="scientific">Temnothorax longispinosus</name>
    <dbReference type="NCBI Taxonomy" id="300112"/>
    <lineage>
        <taxon>Eukaryota</taxon>
        <taxon>Metazoa</taxon>
        <taxon>Ecdysozoa</taxon>
        <taxon>Arthropoda</taxon>
        <taxon>Hexapoda</taxon>
        <taxon>Insecta</taxon>
        <taxon>Pterygota</taxon>
        <taxon>Neoptera</taxon>
        <taxon>Endopterygota</taxon>
        <taxon>Hymenoptera</taxon>
        <taxon>Apocrita</taxon>
        <taxon>Aculeata</taxon>
        <taxon>Formicoidea</taxon>
        <taxon>Formicidae</taxon>
        <taxon>Myrmicinae</taxon>
        <taxon>Temnothorax</taxon>
    </lineage>
</organism>
<sequence>MDQGDPVRKREAHAPSEERLTGKREREKETGDHGRMIEPPRHERSGSAYKCHGDRSVEGAFCAGIGGRAISRKAVGCESVTSGRSSKWAYIPVGMYSRILSSVVQPVELGETTGHVAHLGAVECVRAVSGTLYLALSSLGEIVVECVDVLNRHRES</sequence>
<gene>
    <name evidence="2" type="ORF">DBV15_03882</name>
</gene>